<evidence type="ECO:0008006" key="4">
    <source>
        <dbReference type="Google" id="ProtNLM"/>
    </source>
</evidence>
<protein>
    <recommendedName>
        <fullName evidence="4">Gag protein</fullName>
    </recommendedName>
</protein>
<dbReference type="EMBL" id="MU858625">
    <property type="protein sequence ID" value="KAK4205919.1"/>
    <property type="molecule type" value="Genomic_DNA"/>
</dbReference>
<feature type="compositionally biased region" description="Polar residues" evidence="1">
    <location>
        <begin position="34"/>
        <end position="43"/>
    </location>
</feature>
<feature type="region of interest" description="Disordered" evidence="1">
    <location>
        <begin position="376"/>
        <end position="404"/>
    </location>
</feature>
<gene>
    <name evidence="2" type="ORF">QBC37DRAFT_435753</name>
</gene>
<keyword evidence="3" id="KW-1185">Reference proteome</keyword>
<feature type="compositionally biased region" description="Acidic residues" evidence="1">
    <location>
        <begin position="97"/>
        <end position="117"/>
    </location>
</feature>
<evidence type="ECO:0000313" key="2">
    <source>
        <dbReference type="EMBL" id="KAK4205919.1"/>
    </source>
</evidence>
<feature type="region of interest" description="Disordered" evidence="1">
    <location>
        <begin position="1"/>
        <end position="161"/>
    </location>
</feature>
<reference evidence="2" key="1">
    <citation type="journal article" date="2023" name="Mol. Phylogenet. Evol.">
        <title>Genome-scale phylogeny and comparative genomics of the fungal order Sordariales.</title>
        <authorList>
            <person name="Hensen N."/>
            <person name="Bonometti L."/>
            <person name="Westerberg I."/>
            <person name="Brannstrom I.O."/>
            <person name="Guillou S."/>
            <person name="Cros-Aarteil S."/>
            <person name="Calhoun S."/>
            <person name="Haridas S."/>
            <person name="Kuo A."/>
            <person name="Mondo S."/>
            <person name="Pangilinan J."/>
            <person name="Riley R."/>
            <person name="LaButti K."/>
            <person name="Andreopoulos B."/>
            <person name="Lipzen A."/>
            <person name="Chen C."/>
            <person name="Yan M."/>
            <person name="Daum C."/>
            <person name="Ng V."/>
            <person name="Clum A."/>
            <person name="Steindorff A."/>
            <person name="Ohm R.A."/>
            <person name="Martin F."/>
            <person name="Silar P."/>
            <person name="Natvig D.O."/>
            <person name="Lalanne C."/>
            <person name="Gautier V."/>
            <person name="Ament-Velasquez S.L."/>
            <person name="Kruys A."/>
            <person name="Hutchinson M.I."/>
            <person name="Powell A.J."/>
            <person name="Barry K."/>
            <person name="Miller A.N."/>
            <person name="Grigoriev I.V."/>
            <person name="Debuchy R."/>
            <person name="Gladieux P."/>
            <person name="Hiltunen Thoren M."/>
            <person name="Johannesson H."/>
        </authorList>
    </citation>
    <scope>NUCLEOTIDE SEQUENCE</scope>
    <source>
        <strain evidence="2">PSN293</strain>
    </source>
</reference>
<dbReference type="Proteomes" id="UP001301769">
    <property type="component" value="Unassembled WGS sequence"/>
</dbReference>
<evidence type="ECO:0000256" key="1">
    <source>
        <dbReference type="SAM" id="MobiDB-lite"/>
    </source>
</evidence>
<comment type="caution">
    <text evidence="2">The sequence shown here is derived from an EMBL/GenBank/DDBJ whole genome shotgun (WGS) entry which is preliminary data.</text>
</comment>
<sequence>MTDQADQSKTSSNNQESQPQGSIQGSQPQDPALTPQNASTAVDNTDLEASIALPNDDTEIDSQTESQSQSQQERSVSASNEQEEPEQADQQPQEQTQDQEDEEDFTGFDDSQVDEESQSGGDDNGEGFVTGRNSPAAQTEPDLNAEISQPPSPTSSNPVTTTPVMANYSEYQAINIRLTTVLKGESNLIQWKSNLEDALEALGLCKYIEKSIPEPAEEVAKDKWRKERAAVRQTIREKVDQQVINLLRNDGWDYNEKDPYVTYTKILKLLPEVSDTRLISYVLDFLYKKREDFNTLQGYLEHMIQLRDRLKSLKVDLPEKIECILLIKAVENILPVEVKLWKQQVRAKEMTWSFLMNKLMQEARDEQSRATGKVLGAVRPNGNQSNTQQSTTTTSGSRQNAADRPKVTCKVCNGQMPEGWKHCPNSSQCPKHIPGEATVCFYCHPDKCPPGKMKKRIEAWLAKQGTATTNILNNKESGLANPSRTVTFAQTTNHALDGSYPMTNMAFREGEGFPKSPWHTF</sequence>
<proteinExistence type="predicted"/>
<name>A0AAN6XSI6_9PEZI</name>
<organism evidence="2 3">
    <name type="scientific">Rhypophila decipiens</name>
    <dbReference type="NCBI Taxonomy" id="261697"/>
    <lineage>
        <taxon>Eukaryota</taxon>
        <taxon>Fungi</taxon>
        <taxon>Dikarya</taxon>
        <taxon>Ascomycota</taxon>
        <taxon>Pezizomycotina</taxon>
        <taxon>Sordariomycetes</taxon>
        <taxon>Sordariomycetidae</taxon>
        <taxon>Sordariales</taxon>
        <taxon>Naviculisporaceae</taxon>
        <taxon>Rhypophila</taxon>
    </lineage>
</organism>
<accession>A0AAN6XSI6</accession>
<feature type="compositionally biased region" description="Low complexity" evidence="1">
    <location>
        <begin position="381"/>
        <end position="400"/>
    </location>
</feature>
<feature type="compositionally biased region" description="Low complexity" evidence="1">
    <location>
        <begin position="15"/>
        <end position="29"/>
    </location>
</feature>
<feature type="compositionally biased region" description="Low complexity" evidence="1">
    <location>
        <begin position="63"/>
        <end position="79"/>
    </location>
</feature>
<evidence type="ECO:0000313" key="3">
    <source>
        <dbReference type="Proteomes" id="UP001301769"/>
    </source>
</evidence>
<dbReference type="AlphaFoldDB" id="A0AAN6XSI6"/>
<reference evidence="2" key="2">
    <citation type="submission" date="2023-05" db="EMBL/GenBank/DDBJ databases">
        <authorList>
            <consortium name="Lawrence Berkeley National Laboratory"/>
            <person name="Steindorff A."/>
            <person name="Hensen N."/>
            <person name="Bonometti L."/>
            <person name="Westerberg I."/>
            <person name="Brannstrom I.O."/>
            <person name="Guillou S."/>
            <person name="Cros-Aarteil S."/>
            <person name="Calhoun S."/>
            <person name="Haridas S."/>
            <person name="Kuo A."/>
            <person name="Mondo S."/>
            <person name="Pangilinan J."/>
            <person name="Riley R."/>
            <person name="Labutti K."/>
            <person name="Andreopoulos B."/>
            <person name="Lipzen A."/>
            <person name="Chen C."/>
            <person name="Yanf M."/>
            <person name="Daum C."/>
            <person name="Ng V."/>
            <person name="Clum A."/>
            <person name="Ohm R."/>
            <person name="Martin F."/>
            <person name="Silar P."/>
            <person name="Natvig D."/>
            <person name="Lalanne C."/>
            <person name="Gautier V."/>
            <person name="Ament-Velasquez S.L."/>
            <person name="Kruys A."/>
            <person name="Hutchinson M.I."/>
            <person name="Powell A.J."/>
            <person name="Barry K."/>
            <person name="Miller A.N."/>
            <person name="Grigoriev I.V."/>
            <person name="Debuchy R."/>
            <person name="Gladieux P."/>
            <person name="Thoren M.H."/>
            <person name="Johannesson H."/>
        </authorList>
    </citation>
    <scope>NUCLEOTIDE SEQUENCE</scope>
    <source>
        <strain evidence="2">PSN293</strain>
    </source>
</reference>
<feature type="compositionally biased region" description="Polar residues" evidence="1">
    <location>
        <begin position="1"/>
        <end position="14"/>
    </location>
</feature>